<reference evidence="1 2" key="1">
    <citation type="submission" date="2018-05" db="EMBL/GenBank/DDBJ databases">
        <title>Acuticoccus sediminis sp. nov., isolated from deep-sea sediment of Indian Ocean.</title>
        <authorList>
            <person name="Liu X."/>
            <person name="Lai Q."/>
            <person name="Du Y."/>
            <person name="Sun F."/>
            <person name="Zhang X."/>
            <person name="Wang S."/>
            <person name="Shao Z."/>
        </authorList>
    </citation>
    <scope>NUCLEOTIDE SEQUENCE [LARGE SCALE GENOMIC DNA]</scope>
    <source>
        <strain evidence="1 2">PTG4-2</strain>
    </source>
</reference>
<name>A0A8B2NCL6_9HYPH</name>
<dbReference type="RefSeq" id="WP_111352664.1">
    <property type="nucleotide sequence ID" value="NZ_QHHQ01000017.1"/>
</dbReference>
<evidence type="ECO:0000313" key="1">
    <source>
        <dbReference type="EMBL" id="RAH96052.1"/>
    </source>
</evidence>
<dbReference type="EMBL" id="QHHQ01000017">
    <property type="protein sequence ID" value="RAH96052.1"/>
    <property type="molecule type" value="Genomic_DNA"/>
</dbReference>
<dbReference type="OrthoDB" id="7871330at2"/>
<evidence type="ECO:0000313" key="2">
    <source>
        <dbReference type="Proteomes" id="UP000249590"/>
    </source>
</evidence>
<dbReference type="AlphaFoldDB" id="A0A8B2NCL6"/>
<sequence>MTKSKPTHDVVTRVGSFTGRDGKARASYRTIGAAWPDENGAINSIRLDVIPIDFDGVIYLREREERPAAAEATEGSAQ</sequence>
<accession>A0A8B2NCL6</accession>
<gene>
    <name evidence="1" type="ORF">DLJ53_33430</name>
</gene>
<comment type="caution">
    <text evidence="1">The sequence shown here is derived from an EMBL/GenBank/DDBJ whole genome shotgun (WGS) entry which is preliminary data.</text>
</comment>
<protein>
    <submittedName>
        <fullName evidence="1">Uncharacterized protein</fullName>
    </submittedName>
</protein>
<dbReference type="Proteomes" id="UP000249590">
    <property type="component" value="Unassembled WGS sequence"/>
</dbReference>
<keyword evidence="2" id="KW-1185">Reference proteome</keyword>
<proteinExistence type="predicted"/>
<organism evidence="1 2">
    <name type="scientific">Acuticoccus sediminis</name>
    <dbReference type="NCBI Taxonomy" id="2184697"/>
    <lineage>
        <taxon>Bacteria</taxon>
        <taxon>Pseudomonadati</taxon>
        <taxon>Pseudomonadota</taxon>
        <taxon>Alphaproteobacteria</taxon>
        <taxon>Hyphomicrobiales</taxon>
        <taxon>Amorphaceae</taxon>
        <taxon>Acuticoccus</taxon>
    </lineage>
</organism>